<dbReference type="SUPFAM" id="SSF52058">
    <property type="entry name" value="L domain-like"/>
    <property type="match status" value="1"/>
</dbReference>
<name>A0A9D4V7L5_ADICA</name>
<protein>
    <submittedName>
        <fullName evidence="1">Uncharacterized protein</fullName>
    </submittedName>
</protein>
<organism evidence="1 2">
    <name type="scientific">Adiantum capillus-veneris</name>
    <name type="common">Maidenhair fern</name>
    <dbReference type="NCBI Taxonomy" id="13818"/>
    <lineage>
        <taxon>Eukaryota</taxon>
        <taxon>Viridiplantae</taxon>
        <taxon>Streptophyta</taxon>
        <taxon>Embryophyta</taxon>
        <taxon>Tracheophyta</taxon>
        <taxon>Polypodiopsida</taxon>
        <taxon>Polypodiidae</taxon>
        <taxon>Polypodiales</taxon>
        <taxon>Pteridineae</taxon>
        <taxon>Pteridaceae</taxon>
        <taxon>Vittarioideae</taxon>
        <taxon>Adiantum</taxon>
    </lineage>
</organism>
<dbReference type="AlphaFoldDB" id="A0A9D4V7L5"/>
<reference evidence="1" key="1">
    <citation type="submission" date="2021-01" db="EMBL/GenBank/DDBJ databases">
        <title>Adiantum capillus-veneris genome.</title>
        <authorList>
            <person name="Fang Y."/>
            <person name="Liao Q."/>
        </authorList>
    </citation>
    <scope>NUCLEOTIDE SEQUENCE</scope>
    <source>
        <strain evidence="1">H3</strain>
        <tissue evidence="1">Leaf</tissue>
    </source>
</reference>
<dbReference type="Proteomes" id="UP000886520">
    <property type="component" value="Chromosome 4"/>
</dbReference>
<gene>
    <name evidence="1" type="ORF">GOP47_0004513</name>
</gene>
<keyword evidence="2" id="KW-1185">Reference proteome</keyword>
<accession>A0A9D4V7L5</accession>
<evidence type="ECO:0000313" key="2">
    <source>
        <dbReference type="Proteomes" id="UP000886520"/>
    </source>
</evidence>
<evidence type="ECO:0000313" key="1">
    <source>
        <dbReference type="EMBL" id="KAI5081330.1"/>
    </source>
</evidence>
<comment type="caution">
    <text evidence="1">The sequence shown here is derived from an EMBL/GenBank/DDBJ whole genome shotgun (WGS) entry which is preliminary data.</text>
</comment>
<sequence>MKALRVLELNHLEAIEEITGWEGTPNLVWLIFESLKGLRSLGPSCVLGCLKRLEKLHLLHCNNLEVQSVAGRYKGRSTCLVEAGHPLPHELQELSIYGNLHLEEVGPLPDACPALRKLQLQSCSKLKHIPDLNSLSRLLTLDLCQCNGLRTVEGSFSCLTALRKALGLSYCGNLESIDTGGCSSLTYLSRSAEQQISASTQQLEAMEESSGFVLPFLGRRNRHNLEDSPFVHLRDLRLGRLQVWKCQSVLGSKQSAASL</sequence>
<dbReference type="EMBL" id="JABFUD020000004">
    <property type="protein sequence ID" value="KAI5081330.1"/>
    <property type="molecule type" value="Genomic_DNA"/>
</dbReference>
<proteinExistence type="predicted"/>
<dbReference type="InterPro" id="IPR032675">
    <property type="entry name" value="LRR_dom_sf"/>
</dbReference>
<dbReference type="Gene3D" id="3.80.10.10">
    <property type="entry name" value="Ribonuclease Inhibitor"/>
    <property type="match status" value="2"/>
</dbReference>